<proteinExistence type="predicted"/>
<evidence type="ECO:0000313" key="3">
    <source>
        <dbReference type="Proteomes" id="UP000663845"/>
    </source>
</evidence>
<keyword evidence="1" id="KW-0472">Membrane</keyword>
<sequence>MDVAANARTIWIVFGSLSGVGLILAFIRTWAWYSKSGRTIIDLPTLAKFFLYIMGIVGTVMFLVASCAAVWWLAFYKKEYNDTFESDTSSIQKVFRILLIVSFALKTIDIIHLIIRQATIDIFFIDWERPKAGDVNHVSAWRTYFVANEFNEIQTFRHIFFIDWERPKAGDVNHVSAWRTYFVANEFNEIQTFRRIHVSFHLLFVLFLLKVINLENLALAGPDITLSAPTFDGNYTAEYNRIFRIGIAFPVLLGTGFIQYFFYIIFYQRFIENKIMNFIDLCSVSNISVFILDQNRHGYYIHGRSPHGTTDVNMKDMLMNLERESRMLSGTRGLQANSTEQIFIMKINRTFRMQYDLLFRKYSDFVGPRRSKKDKEHYTDVLLESYRNLNSFLCSYIDHSLPAHEYYVRNRYLVEKLFNYEFQIGMTGYNDSLFFVDNEKTFTEILFYGEENSLFIWNIITFLFIDFLSSNYVLAAIVTYLLNLIAVALRNSFGRKNLSKKTLVPRELLI</sequence>
<comment type="caution">
    <text evidence="2">The sequence shown here is derived from an EMBL/GenBank/DDBJ whole genome shotgun (WGS) entry which is preliminary data.</text>
</comment>
<feature type="transmembrane region" description="Helical" evidence="1">
    <location>
        <begin position="200"/>
        <end position="222"/>
    </location>
</feature>
<dbReference type="EMBL" id="CAJNOG010000004">
    <property type="protein sequence ID" value="CAF0727533.1"/>
    <property type="molecule type" value="Genomic_DNA"/>
</dbReference>
<feature type="transmembrane region" description="Helical" evidence="1">
    <location>
        <begin position="6"/>
        <end position="28"/>
    </location>
</feature>
<evidence type="ECO:0000256" key="1">
    <source>
        <dbReference type="SAM" id="Phobius"/>
    </source>
</evidence>
<evidence type="ECO:0000313" key="2">
    <source>
        <dbReference type="EMBL" id="CAF0727533.1"/>
    </source>
</evidence>
<dbReference type="Proteomes" id="UP000663845">
    <property type="component" value="Unassembled WGS sequence"/>
</dbReference>
<keyword evidence="1" id="KW-0812">Transmembrane</keyword>
<feature type="transmembrane region" description="Helical" evidence="1">
    <location>
        <begin position="94"/>
        <end position="115"/>
    </location>
</feature>
<accession>A0A813N518</accession>
<dbReference type="InterPro" id="IPR019170">
    <property type="entry name" value="Meckelin"/>
</dbReference>
<dbReference type="PANTHER" id="PTHR21274:SF0">
    <property type="entry name" value="MECKELIN"/>
    <property type="match status" value="1"/>
</dbReference>
<dbReference type="AlphaFoldDB" id="A0A813N518"/>
<keyword evidence="1" id="KW-1133">Transmembrane helix</keyword>
<gene>
    <name evidence="2" type="ORF">JYZ213_LOCUS909</name>
</gene>
<reference evidence="2" key="1">
    <citation type="submission" date="2021-02" db="EMBL/GenBank/DDBJ databases">
        <authorList>
            <person name="Nowell W R."/>
        </authorList>
    </citation>
    <scope>NUCLEOTIDE SEQUENCE</scope>
</reference>
<feature type="transmembrane region" description="Helical" evidence="1">
    <location>
        <begin position="471"/>
        <end position="489"/>
    </location>
</feature>
<feature type="transmembrane region" description="Helical" evidence="1">
    <location>
        <begin position="49"/>
        <end position="74"/>
    </location>
</feature>
<dbReference type="GO" id="GO:0036038">
    <property type="term" value="C:MKS complex"/>
    <property type="evidence" value="ECO:0007669"/>
    <property type="project" value="InterPro"/>
</dbReference>
<protein>
    <recommendedName>
        <fullName evidence="4">Meckelin</fullName>
    </recommendedName>
</protein>
<feature type="transmembrane region" description="Helical" evidence="1">
    <location>
        <begin position="242"/>
        <end position="266"/>
    </location>
</feature>
<name>A0A813N518_9BILA</name>
<feature type="transmembrane region" description="Helical" evidence="1">
    <location>
        <begin position="445"/>
        <end position="465"/>
    </location>
</feature>
<dbReference type="Pfam" id="PF09773">
    <property type="entry name" value="Meckelin"/>
    <property type="match status" value="1"/>
</dbReference>
<evidence type="ECO:0008006" key="4">
    <source>
        <dbReference type="Google" id="ProtNLM"/>
    </source>
</evidence>
<dbReference type="PANTHER" id="PTHR21274">
    <property type="entry name" value="MECKELIN"/>
    <property type="match status" value="1"/>
</dbReference>
<dbReference type="GO" id="GO:0060271">
    <property type="term" value="P:cilium assembly"/>
    <property type="evidence" value="ECO:0007669"/>
    <property type="project" value="InterPro"/>
</dbReference>
<organism evidence="2 3">
    <name type="scientific">Adineta steineri</name>
    <dbReference type="NCBI Taxonomy" id="433720"/>
    <lineage>
        <taxon>Eukaryota</taxon>
        <taxon>Metazoa</taxon>
        <taxon>Spiralia</taxon>
        <taxon>Gnathifera</taxon>
        <taxon>Rotifera</taxon>
        <taxon>Eurotatoria</taxon>
        <taxon>Bdelloidea</taxon>
        <taxon>Adinetida</taxon>
        <taxon>Adinetidae</taxon>
        <taxon>Adineta</taxon>
    </lineage>
</organism>